<name>A0A6C0H199_9ZZZZ</name>
<evidence type="ECO:0000256" key="1">
    <source>
        <dbReference type="SAM" id="MobiDB-lite"/>
    </source>
</evidence>
<protein>
    <submittedName>
        <fullName evidence="2">Uncharacterized protein</fullName>
    </submittedName>
</protein>
<feature type="region of interest" description="Disordered" evidence="1">
    <location>
        <begin position="397"/>
        <end position="439"/>
    </location>
</feature>
<dbReference type="SUPFAM" id="SSF48403">
    <property type="entry name" value="Ankyrin repeat"/>
    <property type="match status" value="1"/>
</dbReference>
<accession>A0A6C0H199</accession>
<feature type="compositionally biased region" description="Polar residues" evidence="1">
    <location>
        <begin position="253"/>
        <end position="268"/>
    </location>
</feature>
<organism evidence="2">
    <name type="scientific">viral metagenome</name>
    <dbReference type="NCBI Taxonomy" id="1070528"/>
    <lineage>
        <taxon>unclassified sequences</taxon>
        <taxon>metagenomes</taxon>
        <taxon>organismal metagenomes</taxon>
    </lineage>
</organism>
<dbReference type="AlphaFoldDB" id="A0A6C0H199"/>
<reference evidence="2" key="1">
    <citation type="journal article" date="2020" name="Nature">
        <title>Giant virus diversity and host interactions through global metagenomics.</title>
        <authorList>
            <person name="Schulz F."/>
            <person name="Roux S."/>
            <person name="Paez-Espino D."/>
            <person name="Jungbluth S."/>
            <person name="Walsh D.A."/>
            <person name="Denef V.J."/>
            <person name="McMahon K.D."/>
            <person name="Konstantinidis K.T."/>
            <person name="Eloe-Fadrosh E.A."/>
            <person name="Kyrpides N.C."/>
            <person name="Woyke T."/>
        </authorList>
    </citation>
    <scope>NUCLEOTIDE SEQUENCE</scope>
    <source>
        <strain evidence="2">GVMAG-M-3300023179-4</strain>
    </source>
</reference>
<dbReference type="InterPro" id="IPR036770">
    <property type="entry name" value="Ankyrin_rpt-contain_sf"/>
</dbReference>
<dbReference type="Gene3D" id="1.25.40.20">
    <property type="entry name" value="Ankyrin repeat-containing domain"/>
    <property type="match status" value="1"/>
</dbReference>
<dbReference type="InterPro" id="IPR002110">
    <property type="entry name" value="Ankyrin_rpt"/>
</dbReference>
<dbReference type="PROSITE" id="PS50088">
    <property type="entry name" value="ANK_REPEAT"/>
    <property type="match status" value="1"/>
</dbReference>
<feature type="region of interest" description="Disordered" evidence="1">
    <location>
        <begin position="206"/>
        <end position="268"/>
    </location>
</feature>
<evidence type="ECO:0000313" key="2">
    <source>
        <dbReference type="EMBL" id="QHT74187.1"/>
    </source>
</evidence>
<feature type="compositionally biased region" description="Basic and acidic residues" evidence="1">
    <location>
        <begin position="419"/>
        <end position="433"/>
    </location>
</feature>
<sequence length="439" mass="49060">MNFAFLYSQNPTQVKEFFGMLENISNDLNIKNLNFLTLVDNQGNTLLHLAVQKKDLSIIQSLFKLIKDLDKPTKSILLDKQNNNQDTAFHIAVNLCEKSVNGTDDCLLCETIAKFLDLEGCKKNIPNKNGFIIDSSQPPVKEEVHSTISEYKSKLIGGKKLNDITSEISINYLNQKPIKNLDNITTEVSIDNLVNPQKNLNEYSSEVSIDKSKLSNSESSITESTSEKSSFESSGGSSESVTQTESSESSSSYAQNGGAAQTESSGLSNTSEFVKTLLTQFNSMKGGSRNRGERQLPSLSDYELSEIYGGRDFGLSREQMKESSNIHDQVVQKFIDSGKSEDEARILKMALYKYTKDKHPELNNLDRAKKMMDYAEDNSILKKLDLASTQKIYEEVKKTKNMNTESSEKSMTSEITESTEEKPKKKAKAEPKKKTTGKK</sequence>
<feature type="compositionally biased region" description="Low complexity" evidence="1">
    <location>
        <begin position="214"/>
        <end position="224"/>
    </location>
</feature>
<feature type="compositionally biased region" description="Low complexity" evidence="1">
    <location>
        <begin position="231"/>
        <end position="252"/>
    </location>
</feature>
<dbReference type="EMBL" id="MN739840">
    <property type="protein sequence ID" value="QHT74187.1"/>
    <property type="molecule type" value="Genomic_DNA"/>
</dbReference>
<proteinExistence type="predicted"/>